<reference evidence="3 4" key="1">
    <citation type="submission" date="2020-03" db="EMBL/GenBank/DDBJ databases">
        <title>Genomic Encyclopedia of Type Strains, Phase IV (KMG-V): Genome sequencing to study the core and pangenomes of soil and plant-associated prokaryotes.</title>
        <authorList>
            <person name="Whitman W."/>
        </authorList>
    </citation>
    <scope>NUCLEOTIDE SEQUENCE [LARGE SCALE GENOMIC DNA]</scope>
    <source>
        <strain evidence="3 4">1B</strain>
    </source>
</reference>
<dbReference type="Proteomes" id="UP000717634">
    <property type="component" value="Unassembled WGS sequence"/>
</dbReference>
<feature type="region of interest" description="Disordered" evidence="1">
    <location>
        <begin position="214"/>
        <end position="254"/>
    </location>
</feature>
<proteinExistence type="predicted"/>
<keyword evidence="4" id="KW-1185">Reference proteome</keyword>
<sequence length="254" mass="26864">MVTNLPCMTHLLRLSALHALTGWLLLGPTGGGSPAPAPPEVSRWVVFRNMDDGARGEARFVTVVVSYPRVPSVGVAGAYVRLQVVLGRLPGPALPAHVANRVVLDLLVRRAGRQLRYWPELVSTALDGRMPCQAAETPLLDLGDTLHTARTGRYQTCYTQLETNLFAVTPPARHGGHALPLPGGDRGLVDQRAPGGRPRGGPAAALARRLVPADAGQPAARVSGRVVFLPRPGTPGARTPVTGPRGLPKNPSFQ</sequence>
<organism evidence="3 4">
    <name type="scientific">Hymenobacter artigasi</name>
    <dbReference type="NCBI Taxonomy" id="2719616"/>
    <lineage>
        <taxon>Bacteria</taxon>
        <taxon>Pseudomonadati</taxon>
        <taxon>Bacteroidota</taxon>
        <taxon>Cytophagia</taxon>
        <taxon>Cytophagales</taxon>
        <taxon>Hymenobacteraceae</taxon>
        <taxon>Hymenobacter</taxon>
    </lineage>
</organism>
<comment type="caution">
    <text evidence="3">The sequence shown here is derived from an EMBL/GenBank/DDBJ whole genome shotgun (WGS) entry which is preliminary data.</text>
</comment>
<gene>
    <name evidence="3" type="ORF">HBN54_000790</name>
</gene>
<feature type="chain" id="PRO_5046836138" evidence="2">
    <location>
        <begin position="20"/>
        <end position="254"/>
    </location>
</feature>
<name>A0ABX1HD89_9BACT</name>
<evidence type="ECO:0000256" key="1">
    <source>
        <dbReference type="SAM" id="MobiDB-lite"/>
    </source>
</evidence>
<keyword evidence="2" id="KW-0732">Signal</keyword>
<evidence type="ECO:0000313" key="3">
    <source>
        <dbReference type="EMBL" id="NKI88203.1"/>
    </source>
</evidence>
<evidence type="ECO:0000256" key="2">
    <source>
        <dbReference type="SAM" id="SignalP"/>
    </source>
</evidence>
<feature type="signal peptide" evidence="2">
    <location>
        <begin position="1"/>
        <end position="19"/>
    </location>
</feature>
<accession>A0ABX1HD89</accession>
<protein>
    <submittedName>
        <fullName evidence="3">Uncharacterized protein</fullName>
    </submittedName>
</protein>
<evidence type="ECO:0000313" key="4">
    <source>
        <dbReference type="Proteomes" id="UP000717634"/>
    </source>
</evidence>
<dbReference type="EMBL" id="JAAVTK010000002">
    <property type="protein sequence ID" value="NKI88203.1"/>
    <property type="molecule type" value="Genomic_DNA"/>
</dbReference>